<evidence type="ECO:0000256" key="6">
    <source>
        <dbReference type="RuleBase" id="RU000461"/>
    </source>
</evidence>
<dbReference type="Gene3D" id="1.10.630.10">
    <property type="entry name" value="Cytochrome P450"/>
    <property type="match status" value="1"/>
</dbReference>
<dbReference type="GO" id="GO:0005506">
    <property type="term" value="F:iron ion binding"/>
    <property type="evidence" value="ECO:0007669"/>
    <property type="project" value="InterPro"/>
</dbReference>
<evidence type="ECO:0000256" key="3">
    <source>
        <dbReference type="ARBA" id="ARBA00022723"/>
    </source>
</evidence>
<evidence type="ECO:0000256" key="4">
    <source>
        <dbReference type="ARBA" id="ARBA00023004"/>
    </source>
</evidence>
<evidence type="ECO:0000313" key="8">
    <source>
        <dbReference type="EMBL" id="NUW40219.1"/>
    </source>
</evidence>
<sequence>MGNVTAYEKDRVGFLRRHHRDHGDVFSFDERIVFTVDPRLAHQVLTATNRDYVTEPAPFAGTSAPRDAGEAARPWMRARRVLRPALADAAPMVTGMDARFVAVLDDVLDRTAGREAEVLPLMLDVTGRAAAELCLGEDAAGVPDLLAAVHAVLLPFEEAGYQLPAWVPLPRNRRFLRVHRRTSETLTGLVRARRAGAARTPPRDLLDVLLAARPAMSDMAVTSALWTVLIGGHGVPAAALTSVVRELAMRPELAAALADEAGRPGGDDEPGGGDGGPQGGGGGPQGWDGGPGAGARPGGAGRPRARLPLAEAVVREVLRLWPPAWTMTRVACAAVDFGGWRLRPGDEVLSVPYLIHRDPRWWPDPDVFDPSRWPAARPAPGTYLPFGSGPRRCLGAAPALRQLTLAASRIARRFHVRAPDAAAAEPAFCGRLAPAGLRAAFHPVEP</sequence>
<dbReference type="CDD" id="cd00302">
    <property type="entry name" value="cytochrome_P450"/>
    <property type="match status" value="1"/>
</dbReference>
<dbReference type="Pfam" id="PF00067">
    <property type="entry name" value="p450"/>
    <property type="match status" value="2"/>
</dbReference>
<dbReference type="InterPro" id="IPR050121">
    <property type="entry name" value="Cytochrome_P450_monoxygenase"/>
</dbReference>
<dbReference type="Proteomes" id="UP000546126">
    <property type="component" value="Unassembled WGS sequence"/>
</dbReference>
<evidence type="ECO:0000256" key="5">
    <source>
        <dbReference type="PIRSR" id="PIRSR602403-1"/>
    </source>
</evidence>
<dbReference type="PANTHER" id="PTHR24305:SF166">
    <property type="entry name" value="CYTOCHROME P450 12A4, MITOCHONDRIAL-RELATED"/>
    <property type="match status" value="1"/>
</dbReference>
<dbReference type="PRINTS" id="PR00465">
    <property type="entry name" value="EP450IV"/>
</dbReference>
<protein>
    <submittedName>
        <fullName evidence="8">Cytochrome P450</fullName>
    </submittedName>
</protein>
<evidence type="ECO:0000256" key="7">
    <source>
        <dbReference type="SAM" id="MobiDB-lite"/>
    </source>
</evidence>
<dbReference type="GO" id="GO:0016705">
    <property type="term" value="F:oxidoreductase activity, acting on paired donors, with incorporation or reduction of molecular oxygen"/>
    <property type="evidence" value="ECO:0007669"/>
    <property type="project" value="InterPro"/>
</dbReference>
<dbReference type="InterPro" id="IPR002403">
    <property type="entry name" value="Cyt_P450_E_grp-IV"/>
</dbReference>
<dbReference type="InterPro" id="IPR036396">
    <property type="entry name" value="Cyt_P450_sf"/>
</dbReference>
<dbReference type="InterPro" id="IPR017972">
    <property type="entry name" value="Cyt_P450_CS"/>
</dbReference>
<dbReference type="PROSITE" id="PS00086">
    <property type="entry name" value="CYTOCHROME_P450"/>
    <property type="match status" value="1"/>
</dbReference>
<keyword evidence="6" id="KW-0503">Monooxygenase</keyword>
<dbReference type="SUPFAM" id="SSF48264">
    <property type="entry name" value="Cytochrome P450"/>
    <property type="match status" value="1"/>
</dbReference>
<comment type="cofactor">
    <cofactor evidence="1 5">
        <name>heme</name>
        <dbReference type="ChEBI" id="CHEBI:30413"/>
    </cofactor>
</comment>
<evidence type="ECO:0000313" key="9">
    <source>
        <dbReference type="Proteomes" id="UP000546126"/>
    </source>
</evidence>
<accession>A0A7Y6MB88</accession>
<keyword evidence="4 5" id="KW-0408">Iron</keyword>
<gene>
    <name evidence="8" type="ORF">HT134_08735</name>
</gene>
<dbReference type="PRINTS" id="PR00385">
    <property type="entry name" value="P450"/>
</dbReference>
<feature type="region of interest" description="Disordered" evidence="7">
    <location>
        <begin position="260"/>
        <end position="303"/>
    </location>
</feature>
<comment type="caution">
    <text evidence="8">The sequence shown here is derived from an EMBL/GenBank/DDBJ whole genome shotgun (WGS) entry which is preliminary data.</text>
</comment>
<dbReference type="InterPro" id="IPR001128">
    <property type="entry name" value="Cyt_P450"/>
</dbReference>
<dbReference type="GO" id="GO:0004497">
    <property type="term" value="F:monooxygenase activity"/>
    <property type="evidence" value="ECO:0007669"/>
    <property type="project" value="UniProtKB-KW"/>
</dbReference>
<comment type="similarity">
    <text evidence="2 6">Belongs to the cytochrome P450 family.</text>
</comment>
<dbReference type="PANTHER" id="PTHR24305">
    <property type="entry name" value="CYTOCHROME P450"/>
    <property type="match status" value="1"/>
</dbReference>
<evidence type="ECO:0000256" key="2">
    <source>
        <dbReference type="ARBA" id="ARBA00010617"/>
    </source>
</evidence>
<reference evidence="8 9" key="1">
    <citation type="submission" date="2020-06" db="EMBL/GenBank/DDBJ databases">
        <authorList>
            <person name="Chanama M."/>
        </authorList>
    </citation>
    <scope>NUCLEOTIDE SEQUENCE [LARGE SCALE GENOMIC DNA]</scope>
    <source>
        <strain evidence="8 9">TBRC6557</strain>
    </source>
</reference>
<keyword evidence="6" id="KW-0560">Oxidoreductase</keyword>
<dbReference type="AlphaFoldDB" id="A0A7Y6MB88"/>
<keyword evidence="3 5" id="KW-0479">Metal-binding</keyword>
<evidence type="ECO:0000256" key="1">
    <source>
        <dbReference type="ARBA" id="ARBA00001971"/>
    </source>
</evidence>
<dbReference type="GO" id="GO:0020037">
    <property type="term" value="F:heme binding"/>
    <property type="evidence" value="ECO:0007669"/>
    <property type="project" value="InterPro"/>
</dbReference>
<feature type="binding site" description="axial binding residue" evidence="5">
    <location>
        <position position="393"/>
    </location>
    <ligand>
        <name>heme</name>
        <dbReference type="ChEBI" id="CHEBI:30413"/>
    </ligand>
    <ligandPart>
        <name>Fe</name>
        <dbReference type="ChEBI" id="CHEBI:18248"/>
    </ligandPart>
</feature>
<proteinExistence type="inferred from homology"/>
<feature type="compositionally biased region" description="Gly residues" evidence="7">
    <location>
        <begin position="272"/>
        <end position="301"/>
    </location>
</feature>
<keyword evidence="5 6" id="KW-0349">Heme</keyword>
<dbReference type="EMBL" id="JABWGO010000001">
    <property type="protein sequence ID" value="NUW40219.1"/>
    <property type="molecule type" value="Genomic_DNA"/>
</dbReference>
<name>A0A7Y6MB88_9ACTN</name>
<organism evidence="8 9">
    <name type="scientific">Nonomuraea rhodomycinica</name>
    <dbReference type="NCBI Taxonomy" id="1712872"/>
    <lineage>
        <taxon>Bacteria</taxon>
        <taxon>Bacillati</taxon>
        <taxon>Actinomycetota</taxon>
        <taxon>Actinomycetes</taxon>
        <taxon>Streptosporangiales</taxon>
        <taxon>Streptosporangiaceae</taxon>
        <taxon>Nonomuraea</taxon>
    </lineage>
</organism>
<keyword evidence="9" id="KW-1185">Reference proteome</keyword>